<dbReference type="EMBL" id="RBNL01001837">
    <property type="protein sequence ID" value="RML85226.1"/>
    <property type="molecule type" value="Genomic_DNA"/>
</dbReference>
<sequence>MRQWNETGFFQLVARCIEFFKGGRCLVDTGFLEDFRVDPQPVDAVDVHRHGHVIAIVLHGIGDFLVQQGVPLFGLGDVFQRVSVEQACGCPFLDIRPFDLGNAWRVTSNCTALEHGHGCGATAASDCAVFPDEAVFFNLRFQNIDCSFFATRRPPVHDFDSAFGFSSSSAQREQRSERDDNGET</sequence>
<feature type="region of interest" description="Disordered" evidence="1">
    <location>
        <begin position="164"/>
        <end position="184"/>
    </location>
</feature>
<proteinExistence type="predicted"/>
<feature type="compositionally biased region" description="Basic and acidic residues" evidence="1">
    <location>
        <begin position="172"/>
        <end position="184"/>
    </location>
</feature>
<accession>A0A3M2ZAD7</accession>
<evidence type="ECO:0000256" key="1">
    <source>
        <dbReference type="SAM" id="MobiDB-lite"/>
    </source>
</evidence>
<comment type="caution">
    <text evidence="2">The sequence shown here is derived from an EMBL/GenBank/DDBJ whole genome shotgun (WGS) entry which is preliminary data.</text>
</comment>
<evidence type="ECO:0000313" key="3">
    <source>
        <dbReference type="Proteomes" id="UP000282378"/>
    </source>
</evidence>
<dbReference type="Proteomes" id="UP000282378">
    <property type="component" value="Unassembled WGS sequence"/>
</dbReference>
<dbReference type="AlphaFoldDB" id="A0A3M2ZAD7"/>
<reference evidence="2 3" key="1">
    <citation type="submission" date="2018-08" db="EMBL/GenBank/DDBJ databases">
        <title>Recombination of ecologically and evolutionarily significant loci maintains genetic cohesion in the Pseudomonas syringae species complex.</title>
        <authorList>
            <person name="Dillon M."/>
            <person name="Thakur S."/>
            <person name="Almeida R.N.D."/>
            <person name="Weir B.S."/>
            <person name="Guttman D.S."/>
        </authorList>
    </citation>
    <scope>NUCLEOTIDE SEQUENCE [LARGE SCALE GENOMIC DNA]</scope>
    <source>
        <strain evidence="2 3">88_10</strain>
    </source>
</reference>
<evidence type="ECO:0000313" key="2">
    <source>
        <dbReference type="EMBL" id="RML85226.1"/>
    </source>
</evidence>
<gene>
    <name evidence="2" type="ORF">APX70_05955</name>
</gene>
<protein>
    <submittedName>
        <fullName evidence="2">Uncharacterized protein</fullName>
    </submittedName>
</protein>
<organism evidence="2 3">
    <name type="scientific">Pseudomonas syringae pv. maculicola</name>
    <dbReference type="NCBI Taxonomy" id="59511"/>
    <lineage>
        <taxon>Bacteria</taxon>
        <taxon>Pseudomonadati</taxon>
        <taxon>Pseudomonadota</taxon>
        <taxon>Gammaproteobacteria</taxon>
        <taxon>Pseudomonadales</taxon>
        <taxon>Pseudomonadaceae</taxon>
        <taxon>Pseudomonas</taxon>
    </lineage>
</organism>
<name>A0A3M2ZAD7_PSEYM</name>